<feature type="domain" description="Azaphilone pigments biosynthesis cluster protein L N-terminal" evidence="2">
    <location>
        <begin position="4"/>
        <end position="61"/>
    </location>
</feature>
<dbReference type="EMBL" id="NQIK02000002">
    <property type="protein sequence ID" value="KAF7574387.1"/>
    <property type="molecule type" value="Genomic_DNA"/>
</dbReference>
<accession>A0A5M9LDR3</accession>
<dbReference type="InterPro" id="IPR031348">
    <property type="entry name" value="PigL_N"/>
</dbReference>
<feature type="region of interest" description="Disordered" evidence="1">
    <location>
        <begin position="103"/>
        <end position="161"/>
    </location>
</feature>
<evidence type="ECO:0000313" key="4">
    <source>
        <dbReference type="Proteomes" id="UP000245464"/>
    </source>
</evidence>
<dbReference type="RefSeq" id="XP_065964116.1">
    <property type="nucleotide sequence ID" value="XM_066105489.1"/>
</dbReference>
<organism evidence="3 4">
    <name type="scientific">Pyrenophora tritici-repentis</name>
    <dbReference type="NCBI Taxonomy" id="45151"/>
    <lineage>
        <taxon>Eukaryota</taxon>
        <taxon>Fungi</taxon>
        <taxon>Dikarya</taxon>
        <taxon>Ascomycota</taxon>
        <taxon>Pezizomycotina</taxon>
        <taxon>Dothideomycetes</taxon>
        <taxon>Pleosporomycetidae</taxon>
        <taxon>Pleosporales</taxon>
        <taxon>Pleosporineae</taxon>
        <taxon>Pleosporaceae</taxon>
        <taxon>Pyrenophora</taxon>
    </lineage>
</organism>
<dbReference type="OrthoDB" id="195446at2759"/>
<name>A0A5M9LDR3_9PLEO</name>
<dbReference type="Pfam" id="PF17111">
    <property type="entry name" value="PigL_N"/>
    <property type="match status" value="1"/>
</dbReference>
<proteinExistence type="predicted"/>
<dbReference type="Proteomes" id="UP000245464">
    <property type="component" value="Chromosome 2"/>
</dbReference>
<reference evidence="3 4" key="1">
    <citation type="journal article" date="2018" name="BMC Genomics">
        <title>Comparative genomics of the wheat fungal pathogen Pyrenophora tritici-repentis reveals chromosomal variations and genome plasticity.</title>
        <authorList>
            <person name="Moolhuijzen P."/>
            <person name="See P.T."/>
            <person name="Hane J.K."/>
            <person name="Shi G."/>
            <person name="Liu Z."/>
            <person name="Oliver R.P."/>
            <person name="Moffat C.S."/>
        </authorList>
    </citation>
    <scope>NUCLEOTIDE SEQUENCE [LARGE SCALE GENOMIC DNA]</scope>
    <source>
        <strain evidence="3">M4</strain>
    </source>
</reference>
<evidence type="ECO:0000259" key="2">
    <source>
        <dbReference type="Pfam" id="PF17111"/>
    </source>
</evidence>
<dbReference type="AlphaFoldDB" id="A0A5M9LDR3"/>
<sequence>MAEFASAIIGLAAVGIQTSKSLHSLIETYKDAPTEILALSDEVTAFRTMLSQLKEVDELEEWTSQERADARNCLDAMSKNGKHVAQEIEKLISSVQKEGLEIGGKSQTNKLRQNAEMQREAWSSSNQTQDTDRYDDQKSAGLNGKSERVDAKTYQRGGTSRQRIDSLIRHGPANRLKQVAHYRVSQNRVPTLTFLENIAFVSSSTTR</sequence>
<evidence type="ECO:0000256" key="1">
    <source>
        <dbReference type="SAM" id="MobiDB-lite"/>
    </source>
</evidence>
<evidence type="ECO:0000313" key="3">
    <source>
        <dbReference type="EMBL" id="KAF7574387.1"/>
    </source>
</evidence>
<protein>
    <recommendedName>
        <fullName evidence="2">Azaphilone pigments biosynthesis cluster protein L N-terminal domain-containing protein</fullName>
    </recommendedName>
</protein>
<comment type="caution">
    <text evidence="3">The sequence shown here is derived from an EMBL/GenBank/DDBJ whole genome shotgun (WGS) entry which is preliminary data.</text>
</comment>
<feature type="compositionally biased region" description="Polar residues" evidence="1">
    <location>
        <begin position="105"/>
        <end position="129"/>
    </location>
</feature>
<dbReference type="GeneID" id="6340693"/>
<dbReference type="KEGG" id="ptrr:6340693"/>
<gene>
    <name evidence="3" type="ORF">PtrM4_060100</name>
</gene>